<evidence type="ECO:0000256" key="2">
    <source>
        <dbReference type="SAM" id="SignalP"/>
    </source>
</evidence>
<feature type="signal peptide" evidence="2">
    <location>
        <begin position="1"/>
        <end position="29"/>
    </location>
</feature>
<dbReference type="NCBIfam" id="TIGR01167">
    <property type="entry name" value="LPXTG_anchor"/>
    <property type="match status" value="1"/>
</dbReference>
<dbReference type="RefSeq" id="WP_375734555.1">
    <property type="nucleotide sequence ID" value="NZ_JBCGDC010000036.1"/>
</dbReference>
<evidence type="ECO:0000256" key="1">
    <source>
        <dbReference type="SAM" id="Phobius"/>
    </source>
</evidence>
<comment type="caution">
    <text evidence="3">The sequence shown here is derived from an EMBL/GenBank/DDBJ whole genome shotgun (WGS) entry which is preliminary data.</text>
</comment>
<proteinExistence type="predicted"/>
<keyword evidence="1" id="KW-0472">Membrane</keyword>
<feature type="chain" id="PRO_5046987537" evidence="2">
    <location>
        <begin position="30"/>
        <end position="515"/>
    </location>
</feature>
<feature type="transmembrane region" description="Helical" evidence="1">
    <location>
        <begin position="486"/>
        <end position="506"/>
    </location>
</feature>
<keyword evidence="1" id="KW-1133">Transmembrane helix</keyword>
<keyword evidence="2" id="KW-0732">Signal</keyword>
<keyword evidence="1" id="KW-0812">Transmembrane</keyword>
<sequence length="515" mass="53338">MHVRTALRWTAAVAMAGALVAASAMPAAARGPDDAQLSVYMPDTTLATGTDGKTVSAYLYASKPVVLSSATIVYDFSDLVGTATVRPTPGRPNCTTANNRLTCGITDGIRVDESGIGGLTNVVIRPATGAVSGATGTLRVTFVSPGSSSGSYAATVRVGEAVDLAIGPDVEVQAEPGGAFSAPIAVTNPGDTAVEGFNVLFYHDHGFRPGEKYRNCTYVGDVLRSCAFDTTVQPGETLSGTMSYKVGEDAYAPGTDWAERQVMTRADFTDHAGFLAQVGFELGEPGDGGLLELVRPGAAARNAQTDIDETNNWSVVTLRVTGQNGADIAAIGDSARGAAGEVVTAEVGLVNNGPATVEYERSGEPVTALYLTVPPGSTVVEAPQECYPMNGERPDYRQPGGTGAAKYFCPTGVKLPVDEKQILTFKLRIDEVTADATGEVAINVPCECPWFHEDLDPANDVAKLVLNPAEPGGGGGGLPVTGATTAWTAAGGVLLLLAGTAGFVLFRRRRVRFIA</sequence>
<dbReference type="Proteomes" id="UP001582793">
    <property type="component" value="Unassembled WGS sequence"/>
</dbReference>
<name>A0ABV5CQW6_9ACTN</name>
<dbReference type="EMBL" id="JBCGDC010000036">
    <property type="protein sequence ID" value="MFB6394387.1"/>
    <property type="molecule type" value="Genomic_DNA"/>
</dbReference>
<evidence type="ECO:0000313" key="3">
    <source>
        <dbReference type="EMBL" id="MFB6394387.1"/>
    </source>
</evidence>
<keyword evidence="4" id="KW-1185">Reference proteome</keyword>
<protein>
    <submittedName>
        <fullName evidence="3">LPXTG cell wall anchor domain-containing protein</fullName>
    </submittedName>
</protein>
<accession>A0ABV5CQW6</accession>
<organism evidence="3 4">
    <name type="scientific">Polymorphospora lycopeni</name>
    <dbReference type="NCBI Taxonomy" id="3140240"/>
    <lineage>
        <taxon>Bacteria</taxon>
        <taxon>Bacillati</taxon>
        <taxon>Actinomycetota</taxon>
        <taxon>Actinomycetes</taxon>
        <taxon>Micromonosporales</taxon>
        <taxon>Micromonosporaceae</taxon>
        <taxon>Polymorphospora</taxon>
    </lineage>
</organism>
<reference evidence="3 4" key="1">
    <citation type="submission" date="2024-04" db="EMBL/GenBank/DDBJ databases">
        <title>Polymorphospora sp. isolated from Baiyangdian Lake in Xiong'an New Area.</title>
        <authorList>
            <person name="Zhang X."/>
            <person name="Liu J."/>
        </authorList>
    </citation>
    <scope>NUCLEOTIDE SEQUENCE [LARGE SCALE GENOMIC DNA]</scope>
    <source>
        <strain evidence="3 4">2-325</strain>
    </source>
</reference>
<gene>
    <name evidence="3" type="ORF">AAFH96_14895</name>
</gene>
<evidence type="ECO:0000313" key="4">
    <source>
        <dbReference type="Proteomes" id="UP001582793"/>
    </source>
</evidence>